<keyword evidence="3" id="KW-1185">Reference proteome</keyword>
<dbReference type="GO" id="GO:0044773">
    <property type="term" value="P:mitotic DNA damage checkpoint signaling"/>
    <property type="evidence" value="ECO:0007669"/>
    <property type="project" value="TreeGrafter"/>
</dbReference>
<dbReference type="GO" id="GO:0005737">
    <property type="term" value="C:cytoplasm"/>
    <property type="evidence" value="ECO:0007669"/>
    <property type="project" value="TreeGrafter"/>
</dbReference>
<name>A0A4P9Z646_9FUNG</name>
<dbReference type="InterPro" id="IPR011009">
    <property type="entry name" value="Kinase-like_dom_sf"/>
</dbReference>
<dbReference type="PROSITE" id="PS00108">
    <property type="entry name" value="PROTEIN_KINASE_ST"/>
    <property type="match status" value="1"/>
</dbReference>
<dbReference type="Gene3D" id="1.10.510.10">
    <property type="entry name" value="Transferase(Phosphotransferase) domain 1"/>
    <property type="match status" value="1"/>
</dbReference>
<dbReference type="OrthoDB" id="4062651at2759"/>
<dbReference type="Pfam" id="PF00069">
    <property type="entry name" value="Pkinase"/>
    <property type="match status" value="1"/>
</dbReference>
<keyword evidence="2" id="KW-0418">Kinase</keyword>
<dbReference type="Proteomes" id="UP000278143">
    <property type="component" value="Unassembled WGS sequence"/>
</dbReference>
<dbReference type="SUPFAM" id="SSF56112">
    <property type="entry name" value="Protein kinase-like (PK-like)"/>
    <property type="match status" value="1"/>
</dbReference>
<sequence>MLLTSMLNLDIPAHLQRAFEQRALSVNAIKDGDSAFIGKTLHAGRGAVVKCIKIDRHIQAERYAFNAMRSREGRGKEHIVKLYDEFPVNEQHCFVLEDIGGCTLDKYAKDKSSETKASPLRIIFHKLIRGVIYLHSIGVAHGDIKPQNIIVKEVGALFWRDVDVRIIDFDHAKPANTPSTSYGTLPYRPPESFQFEPTDPKPYDTWTIGATLYEAMSGRLPFSKLLNERKDPESFTLRMRQLSPRKAHADLFPVCEEYHDNMRYGALTDVVEELMAFSPKERPSLADVLGRL</sequence>
<organism evidence="2 3">
    <name type="scientific">Syncephalis pseudoplumigaleata</name>
    <dbReference type="NCBI Taxonomy" id="1712513"/>
    <lineage>
        <taxon>Eukaryota</taxon>
        <taxon>Fungi</taxon>
        <taxon>Fungi incertae sedis</taxon>
        <taxon>Zoopagomycota</taxon>
        <taxon>Zoopagomycotina</taxon>
        <taxon>Zoopagomycetes</taxon>
        <taxon>Zoopagales</taxon>
        <taxon>Piptocephalidaceae</taxon>
        <taxon>Syncephalis</taxon>
    </lineage>
</organism>
<dbReference type="PANTHER" id="PTHR44167">
    <property type="entry name" value="OVARIAN-SPECIFIC SERINE/THREONINE-PROTEIN KINASE LOK-RELATED"/>
    <property type="match status" value="1"/>
</dbReference>
<dbReference type="InterPro" id="IPR000719">
    <property type="entry name" value="Prot_kinase_dom"/>
</dbReference>
<dbReference type="GO" id="GO:0004674">
    <property type="term" value="F:protein serine/threonine kinase activity"/>
    <property type="evidence" value="ECO:0007669"/>
    <property type="project" value="TreeGrafter"/>
</dbReference>
<dbReference type="SMART" id="SM00220">
    <property type="entry name" value="S_TKc"/>
    <property type="match status" value="1"/>
</dbReference>
<accession>A0A4P9Z646</accession>
<evidence type="ECO:0000313" key="3">
    <source>
        <dbReference type="Proteomes" id="UP000278143"/>
    </source>
</evidence>
<dbReference type="InterPro" id="IPR008271">
    <property type="entry name" value="Ser/Thr_kinase_AS"/>
</dbReference>
<keyword evidence="2" id="KW-0808">Transferase</keyword>
<dbReference type="PROSITE" id="PS50011">
    <property type="entry name" value="PROTEIN_KINASE_DOM"/>
    <property type="match status" value="1"/>
</dbReference>
<gene>
    <name evidence="2" type="ORF">SYNPS1DRAFT_20912</name>
</gene>
<reference evidence="3" key="1">
    <citation type="journal article" date="2018" name="Nat. Microbiol.">
        <title>Leveraging single-cell genomics to expand the fungal tree of life.</title>
        <authorList>
            <person name="Ahrendt S.R."/>
            <person name="Quandt C.A."/>
            <person name="Ciobanu D."/>
            <person name="Clum A."/>
            <person name="Salamov A."/>
            <person name="Andreopoulos B."/>
            <person name="Cheng J.F."/>
            <person name="Woyke T."/>
            <person name="Pelin A."/>
            <person name="Henrissat B."/>
            <person name="Reynolds N.K."/>
            <person name="Benny G.L."/>
            <person name="Smith M.E."/>
            <person name="James T.Y."/>
            <person name="Grigoriev I.V."/>
        </authorList>
    </citation>
    <scope>NUCLEOTIDE SEQUENCE [LARGE SCALE GENOMIC DNA]</scope>
    <source>
        <strain evidence="3">Benny S71-1</strain>
    </source>
</reference>
<protein>
    <submittedName>
        <fullName evidence="2">Kinase-like domain-containing protein</fullName>
    </submittedName>
</protein>
<dbReference type="EMBL" id="KZ989182">
    <property type="protein sequence ID" value="RKP27592.1"/>
    <property type="molecule type" value="Genomic_DNA"/>
</dbReference>
<evidence type="ECO:0000313" key="2">
    <source>
        <dbReference type="EMBL" id="RKP27592.1"/>
    </source>
</evidence>
<proteinExistence type="predicted"/>
<feature type="domain" description="Protein kinase" evidence="1">
    <location>
        <begin position="23"/>
        <end position="292"/>
    </location>
</feature>
<dbReference type="GO" id="GO:0005634">
    <property type="term" value="C:nucleus"/>
    <property type="evidence" value="ECO:0007669"/>
    <property type="project" value="TreeGrafter"/>
</dbReference>
<dbReference type="PANTHER" id="PTHR44167:SF24">
    <property type="entry name" value="SERINE_THREONINE-PROTEIN KINASE CHK2"/>
    <property type="match status" value="1"/>
</dbReference>
<dbReference type="GO" id="GO:0005524">
    <property type="term" value="F:ATP binding"/>
    <property type="evidence" value="ECO:0007669"/>
    <property type="project" value="InterPro"/>
</dbReference>
<evidence type="ECO:0000259" key="1">
    <source>
        <dbReference type="PROSITE" id="PS50011"/>
    </source>
</evidence>
<dbReference type="AlphaFoldDB" id="A0A4P9Z646"/>